<reference evidence="1 2" key="1">
    <citation type="submission" date="2024-05" db="EMBL/GenBank/DDBJ databases">
        <authorList>
            <person name="Yi C."/>
        </authorList>
    </citation>
    <scope>NUCLEOTIDE SEQUENCE [LARGE SCALE GENOMIC DNA]</scope>
    <source>
        <strain evidence="1 2">XS13</strain>
    </source>
</reference>
<comment type="caution">
    <text evidence="1">The sequence shown here is derived from an EMBL/GenBank/DDBJ whole genome shotgun (WGS) entry which is preliminary data.</text>
</comment>
<keyword evidence="2" id="KW-1185">Reference proteome</keyword>
<sequence length="298" mass="31036">MTLPEGPARAAATRRFSQVNVFSAQPLAGNPVAVVHGADGLTEEQMAAFARWTNLSETTFLLTPTNPAADYRLRIFTPGGELPFAGHPTLGSAHAWLAAGGRPATEERVVQECAAGLITLRREQEDGPAHDAGRLAFAAPPLVRSGPVDPADVHRALTEAGLEPDDLVDAAWVDNGPGWMGLLLTDADAVLRAAPQAGSALKIGLMGPHLTAQAPADVEVRAFVPGLGIPEDPVTGSLNAGLAQWLIGAGRLPARYVAAQGTVLARAGRVHVEQDATDPETIWVGGDCVTVLEGTVRM</sequence>
<dbReference type="SUPFAM" id="SSF54506">
    <property type="entry name" value="Diaminopimelate epimerase-like"/>
    <property type="match status" value="1"/>
</dbReference>
<dbReference type="Pfam" id="PF02567">
    <property type="entry name" value="PhzC-PhzF"/>
    <property type="match status" value="1"/>
</dbReference>
<proteinExistence type="predicted"/>
<evidence type="ECO:0000313" key="1">
    <source>
        <dbReference type="EMBL" id="MEO9248285.1"/>
    </source>
</evidence>
<dbReference type="PANTHER" id="PTHR13774:SF32">
    <property type="entry name" value="ANTISENSE-ENHANCING SEQUENCE 1"/>
    <property type="match status" value="1"/>
</dbReference>
<dbReference type="Proteomes" id="UP001484097">
    <property type="component" value="Unassembled WGS sequence"/>
</dbReference>
<dbReference type="InterPro" id="IPR003719">
    <property type="entry name" value="Phenazine_PhzF-like"/>
</dbReference>
<dbReference type="PIRSF" id="PIRSF016184">
    <property type="entry name" value="PhzC_PhzF"/>
    <property type="match status" value="1"/>
</dbReference>
<protein>
    <submittedName>
        <fullName evidence="1">PhzF family phenazine biosynthesis protein</fullName>
    </submittedName>
</protein>
<name>A0ABV0IJL2_9MICC</name>
<evidence type="ECO:0000313" key="2">
    <source>
        <dbReference type="Proteomes" id="UP001484097"/>
    </source>
</evidence>
<gene>
    <name evidence="1" type="ORF">ABDK96_11370</name>
</gene>
<dbReference type="RefSeq" id="WP_347920898.1">
    <property type="nucleotide sequence ID" value="NZ_JBDXMX010000004.1"/>
</dbReference>
<dbReference type="PANTHER" id="PTHR13774">
    <property type="entry name" value="PHENAZINE BIOSYNTHESIS PROTEIN"/>
    <property type="match status" value="1"/>
</dbReference>
<dbReference type="EMBL" id="JBDXMX010000004">
    <property type="protein sequence ID" value="MEO9248285.1"/>
    <property type="molecule type" value="Genomic_DNA"/>
</dbReference>
<dbReference type="Gene3D" id="3.10.310.10">
    <property type="entry name" value="Diaminopimelate Epimerase, Chain A, domain 1"/>
    <property type="match status" value="2"/>
</dbReference>
<dbReference type="NCBIfam" id="TIGR00654">
    <property type="entry name" value="PhzF_family"/>
    <property type="match status" value="1"/>
</dbReference>
<organism evidence="1 2">
    <name type="scientific">Citricoccus nitrophenolicus</name>
    <dbReference type="NCBI Taxonomy" id="863575"/>
    <lineage>
        <taxon>Bacteria</taxon>
        <taxon>Bacillati</taxon>
        <taxon>Actinomycetota</taxon>
        <taxon>Actinomycetes</taxon>
        <taxon>Micrococcales</taxon>
        <taxon>Micrococcaceae</taxon>
        <taxon>Citricoccus</taxon>
    </lineage>
</organism>
<accession>A0ABV0IJL2</accession>